<dbReference type="Proteomes" id="UP000550707">
    <property type="component" value="Unassembled WGS sequence"/>
</dbReference>
<protein>
    <submittedName>
        <fullName evidence="1">Uncharacterized protein</fullName>
    </submittedName>
</protein>
<keyword evidence="2" id="KW-1185">Reference proteome</keyword>
<dbReference type="InParanoid" id="A0A7J8BJ54"/>
<reference evidence="1 2" key="1">
    <citation type="journal article" date="2020" name="Nature">
        <title>Six reference-quality genomes reveal evolution of bat adaptations.</title>
        <authorList>
            <person name="Jebb D."/>
            <person name="Huang Z."/>
            <person name="Pippel M."/>
            <person name="Hughes G.M."/>
            <person name="Lavrichenko K."/>
            <person name="Devanna P."/>
            <person name="Winkler S."/>
            <person name="Jermiin L.S."/>
            <person name="Skirmuntt E.C."/>
            <person name="Katzourakis A."/>
            <person name="Burkitt-Gray L."/>
            <person name="Ray D.A."/>
            <person name="Sullivan K.A.M."/>
            <person name="Roscito J.G."/>
            <person name="Kirilenko B.M."/>
            <person name="Davalos L.M."/>
            <person name="Corthals A.P."/>
            <person name="Power M.L."/>
            <person name="Jones G."/>
            <person name="Ransome R.D."/>
            <person name="Dechmann D.K.N."/>
            <person name="Locatelli A.G."/>
            <person name="Puechmaille S.J."/>
            <person name="Fedrigo O."/>
            <person name="Jarvis E.D."/>
            <person name="Hiller M."/>
            <person name="Vernes S.C."/>
            <person name="Myers E.W."/>
            <person name="Teeling E.C."/>
        </authorList>
    </citation>
    <scope>NUCLEOTIDE SEQUENCE [LARGE SCALE GENOMIC DNA]</scope>
    <source>
        <strain evidence="1">MMolMol1</strain>
        <tissue evidence="1">Muscle</tissue>
    </source>
</reference>
<organism evidence="1 2">
    <name type="scientific">Molossus molossus</name>
    <name type="common">Pallas' mastiff bat</name>
    <name type="synonym">Vespertilio molossus</name>
    <dbReference type="NCBI Taxonomy" id="27622"/>
    <lineage>
        <taxon>Eukaryota</taxon>
        <taxon>Metazoa</taxon>
        <taxon>Chordata</taxon>
        <taxon>Craniata</taxon>
        <taxon>Vertebrata</taxon>
        <taxon>Euteleostomi</taxon>
        <taxon>Mammalia</taxon>
        <taxon>Eutheria</taxon>
        <taxon>Laurasiatheria</taxon>
        <taxon>Chiroptera</taxon>
        <taxon>Yangochiroptera</taxon>
        <taxon>Molossidae</taxon>
        <taxon>Molossus</taxon>
    </lineage>
</organism>
<dbReference type="AlphaFoldDB" id="A0A7J8BJ54"/>
<evidence type="ECO:0000313" key="2">
    <source>
        <dbReference type="Proteomes" id="UP000550707"/>
    </source>
</evidence>
<accession>A0A7J8BJ54</accession>
<proteinExistence type="predicted"/>
<evidence type="ECO:0000313" key="1">
    <source>
        <dbReference type="EMBL" id="KAF6398485.1"/>
    </source>
</evidence>
<comment type="caution">
    <text evidence="1">The sequence shown here is derived from an EMBL/GenBank/DDBJ whole genome shotgun (WGS) entry which is preliminary data.</text>
</comment>
<gene>
    <name evidence="1" type="ORF">HJG59_010459</name>
</gene>
<name>A0A7J8BJ54_MOLMO</name>
<dbReference type="EMBL" id="JACASF010000031">
    <property type="protein sequence ID" value="KAF6398485.1"/>
    <property type="molecule type" value="Genomic_DNA"/>
</dbReference>
<sequence length="124" mass="13382">MWAGVSTTDHLCWGLTLGRSAPHPLPPLQPKGRPRTLYLPGATPLPTPSWPTIATVTRGSATPAAPEEQLRIGESVWRRRVPRAEPAGPWHWGGALRCRLGPHATPLPGCLTHSGRRLLPPGCM</sequence>